<organism evidence="4 5">
    <name type="scientific">Trichoderma gamsii</name>
    <dbReference type="NCBI Taxonomy" id="398673"/>
    <lineage>
        <taxon>Eukaryota</taxon>
        <taxon>Fungi</taxon>
        <taxon>Dikarya</taxon>
        <taxon>Ascomycota</taxon>
        <taxon>Pezizomycotina</taxon>
        <taxon>Sordariomycetes</taxon>
        <taxon>Hypocreomycetidae</taxon>
        <taxon>Hypocreales</taxon>
        <taxon>Hypocreaceae</taxon>
        <taxon>Trichoderma</taxon>
    </lineage>
</organism>
<feature type="compositionally biased region" description="Polar residues" evidence="1">
    <location>
        <begin position="354"/>
        <end position="373"/>
    </location>
</feature>
<dbReference type="Gene3D" id="3.30.1370.110">
    <property type="match status" value="1"/>
</dbReference>
<dbReference type="InterPro" id="IPR003892">
    <property type="entry name" value="CUE"/>
</dbReference>
<dbReference type="RefSeq" id="XP_018659521.1">
    <property type="nucleotide sequence ID" value="XM_018807355.1"/>
</dbReference>
<proteinExistence type="predicted"/>
<evidence type="ECO:0008006" key="6">
    <source>
        <dbReference type="Google" id="ProtNLM"/>
    </source>
</evidence>
<dbReference type="Pfam" id="PF26286">
    <property type="entry name" value="UBA_10"/>
    <property type="match status" value="1"/>
</dbReference>
<dbReference type="InterPro" id="IPR002625">
    <property type="entry name" value="Smr_dom"/>
</dbReference>
<feature type="compositionally biased region" description="Polar residues" evidence="1">
    <location>
        <begin position="85"/>
        <end position="108"/>
    </location>
</feature>
<dbReference type="GO" id="GO:0004519">
    <property type="term" value="F:endonuclease activity"/>
    <property type="evidence" value="ECO:0007669"/>
    <property type="project" value="TreeGrafter"/>
</dbReference>
<dbReference type="PROSITE" id="PS51140">
    <property type="entry name" value="CUE"/>
    <property type="match status" value="1"/>
</dbReference>
<evidence type="ECO:0000259" key="2">
    <source>
        <dbReference type="PROSITE" id="PS50828"/>
    </source>
</evidence>
<dbReference type="GO" id="GO:0005634">
    <property type="term" value="C:nucleus"/>
    <property type="evidence" value="ECO:0007669"/>
    <property type="project" value="TreeGrafter"/>
</dbReference>
<reference evidence="4 5" key="1">
    <citation type="journal article" date="2016" name="Genome Announc.">
        <title>Draft Whole-Genome Sequence of Trichoderma gamsii T6085, a Promising Biocontrol Agent of Fusarium Head Blight on Wheat.</title>
        <authorList>
            <person name="Baroncelli R."/>
            <person name="Zapparata A."/>
            <person name="Piaggeschi G."/>
            <person name="Sarrocco S."/>
            <person name="Vannacci G."/>
        </authorList>
    </citation>
    <scope>NUCLEOTIDE SEQUENCE [LARGE SCALE GENOMIC DNA]</scope>
    <source>
        <strain evidence="4 5">T6085</strain>
    </source>
</reference>
<dbReference type="EMBL" id="JPDN02000070">
    <property type="protein sequence ID" value="PON20434.1"/>
    <property type="molecule type" value="Genomic_DNA"/>
</dbReference>
<evidence type="ECO:0000256" key="1">
    <source>
        <dbReference type="SAM" id="MobiDB-lite"/>
    </source>
</evidence>
<dbReference type="InterPro" id="IPR036063">
    <property type="entry name" value="Smr_dom_sf"/>
</dbReference>
<name>A0A2P4Z820_9HYPO</name>
<dbReference type="PROSITE" id="PS50828">
    <property type="entry name" value="SMR"/>
    <property type="match status" value="1"/>
</dbReference>
<evidence type="ECO:0000313" key="5">
    <source>
        <dbReference type="Proteomes" id="UP000054821"/>
    </source>
</evidence>
<dbReference type="Proteomes" id="UP000054821">
    <property type="component" value="Unassembled WGS sequence"/>
</dbReference>
<feature type="domain" description="CUE" evidence="3">
    <location>
        <begin position="129"/>
        <end position="172"/>
    </location>
</feature>
<dbReference type="SMART" id="SM00463">
    <property type="entry name" value="SMR"/>
    <property type="match status" value="1"/>
</dbReference>
<accession>A0A2P4Z820</accession>
<dbReference type="STRING" id="398673.A0A2P4Z820"/>
<dbReference type="GO" id="GO:0043130">
    <property type="term" value="F:ubiquitin binding"/>
    <property type="evidence" value="ECO:0007669"/>
    <property type="project" value="InterPro"/>
</dbReference>
<protein>
    <recommendedName>
        <fullName evidence="6">Smr domain-containing protein</fullName>
    </recommendedName>
</protein>
<dbReference type="PANTHER" id="PTHR46535">
    <property type="entry name" value="NEDD4-BINDING PROTEIN 2"/>
    <property type="match status" value="1"/>
</dbReference>
<dbReference type="PANTHER" id="PTHR46535:SF1">
    <property type="entry name" value="NEDD4-BINDING PROTEIN 2"/>
    <property type="match status" value="1"/>
</dbReference>
<feature type="domain" description="Smr" evidence="2">
    <location>
        <begin position="451"/>
        <end position="535"/>
    </location>
</feature>
<dbReference type="InterPro" id="IPR058864">
    <property type="entry name" value="UBA_10"/>
</dbReference>
<comment type="caution">
    <text evidence="4">The sequence shown here is derived from an EMBL/GenBank/DDBJ whole genome shotgun (WGS) entry which is preliminary data.</text>
</comment>
<feature type="region of interest" description="Disordered" evidence="1">
    <location>
        <begin position="84"/>
        <end position="108"/>
    </location>
</feature>
<dbReference type="GeneID" id="29987438"/>
<sequence>MAATIQTSPIQQLVDLFDSVLDESLVIAIANDYDVSTAAGYSTACTILQNLAQDANIEESSGFDPSAVHRLQEDENRQVVDIERSASTSSLNRKQLSGQGSIDPENTTSSLPFSAEFVLPDREFSNSGLLETDILQLQDLFPDLQGWAIRHALLESNGVVATALDTLLSVQYLQSATSQRTASDALSSAGDTKIENLGGNRSVYGYDAARMTDGEASMSNAKTLKTPAAIVYISKRLNMSPEEVSIIYAENGNSKVATILGILDQFLIQKETESPSIVEKKAIDDLKQKHRNTPDEYLRVIVRITGPGSAYAAELAAQVNAYFSKRSMNQKLKLNYRLTPLPHEDLEGSIETVTNTQAEGRSPRRANSISTSGAGKDLDKALQISNNLHRQKQDAIASAASLHRRGASNPLYRQAAGYYAQQAREHAKHAQEATSTAADILVDQQSTDRTVDLHGVSVQDGVRIARQRVLSWWKDLRAREKPVLDKSLTIVTGLGRHNASGISPLRQAVAAALARDGWKYTVETGRFVVSGRGKY</sequence>
<evidence type="ECO:0000313" key="4">
    <source>
        <dbReference type="EMBL" id="PON20434.1"/>
    </source>
</evidence>
<keyword evidence="5" id="KW-1185">Reference proteome</keyword>
<gene>
    <name evidence="4" type="ORF">TGAM01_v210737</name>
</gene>
<dbReference type="AlphaFoldDB" id="A0A2P4Z820"/>
<evidence type="ECO:0000259" key="3">
    <source>
        <dbReference type="PROSITE" id="PS51140"/>
    </source>
</evidence>
<dbReference type="Pfam" id="PF02845">
    <property type="entry name" value="CUE"/>
    <property type="match status" value="1"/>
</dbReference>
<dbReference type="SUPFAM" id="SSF160443">
    <property type="entry name" value="SMR domain-like"/>
    <property type="match status" value="1"/>
</dbReference>
<feature type="region of interest" description="Disordered" evidence="1">
    <location>
        <begin position="354"/>
        <end position="374"/>
    </location>
</feature>
<dbReference type="CDD" id="cd14279">
    <property type="entry name" value="CUE"/>
    <property type="match status" value="1"/>
</dbReference>
<dbReference type="InterPro" id="IPR052772">
    <property type="entry name" value="Endo/PolyKinase_Domain-Protein"/>
</dbReference>